<protein>
    <submittedName>
        <fullName evidence="1">Uncharacterized protein</fullName>
    </submittedName>
</protein>
<comment type="caution">
    <text evidence="1">The sequence shown here is derived from an EMBL/GenBank/DDBJ whole genome shotgun (WGS) entry which is preliminary data.</text>
</comment>
<gene>
    <name evidence="1" type="ORF">CWS20_03805</name>
</gene>
<proteinExistence type="predicted"/>
<evidence type="ECO:0000313" key="2">
    <source>
        <dbReference type="Proteomes" id="UP000233343"/>
    </source>
</evidence>
<keyword evidence="2" id="KW-1185">Reference proteome</keyword>
<sequence length="86" mass="10004">MNQDLLNGYRSLWKNRQLGETAENSEAILIDAISRELKDENSHPRIRKPPADKLYLAVKRISDSNLNGEMKLKLIEKHIEIYESIK</sequence>
<dbReference type="EMBL" id="PISD01000008">
    <property type="protein sequence ID" value="PKG30441.1"/>
    <property type="molecule type" value="Genomic_DNA"/>
</dbReference>
<reference evidence="1 2" key="1">
    <citation type="journal article" date="2010" name="Int. J. Syst. Evol. Microbiol.">
        <title>Bacillus horneckiae sp. nov., isolated from a spacecraft-assembly clean room.</title>
        <authorList>
            <person name="Vaishampayan P."/>
            <person name="Probst A."/>
            <person name="Krishnamurthi S."/>
            <person name="Ghosh S."/>
            <person name="Osman S."/>
            <person name="McDowall A."/>
            <person name="Ruckmani A."/>
            <person name="Mayilraj S."/>
            <person name="Venkateswaran K."/>
        </authorList>
    </citation>
    <scope>NUCLEOTIDE SEQUENCE [LARGE SCALE GENOMIC DNA]</scope>
    <source>
        <strain evidence="2">1PO1SC</strain>
    </source>
</reference>
<evidence type="ECO:0000313" key="1">
    <source>
        <dbReference type="EMBL" id="PKG30441.1"/>
    </source>
</evidence>
<name>A0A2N0ZLP1_9BACI</name>
<dbReference type="AlphaFoldDB" id="A0A2N0ZLP1"/>
<organism evidence="1 2">
    <name type="scientific">Cytobacillus horneckiae</name>
    <dbReference type="NCBI Taxonomy" id="549687"/>
    <lineage>
        <taxon>Bacteria</taxon>
        <taxon>Bacillati</taxon>
        <taxon>Bacillota</taxon>
        <taxon>Bacilli</taxon>
        <taxon>Bacillales</taxon>
        <taxon>Bacillaceae</taxon>
        <taxon>Cytobacillus</taxon>
    </lineage>
</organism>
<accession>A0A2N0ZLP1</accession>
<dbReference type="Proteomes" id="UP000233343">
    <property type="component" value="Unassembled WGS sequence"/>
</dbReference>